<organism evidence="11 12">
    <name type="scientific">Bosea psychrotolerans</name>
    <dbReference type="NCBI Taxonomy" id="1871628"/>
    <lineage>
        <taxon>Bacteria</taxon>
        <taxon>Pseudomonadati</taxon>
        <taxon>Pseudomonadota</taxon>
        <taxon>Alphaproteobacteria</taxon>
        <taxon>Hyphomicrobiales</taxon>
        <taxon>Boseaceae</taxon>
        <taxon>Bosea</taxon>
    </lineage>
</organism>
<evidence type="ECO:0000256" key="7">
    <source>
        <dbReference type="ARBA" id="ARBA00023136"/>
    </source>
</evidence>
<dbReference type="InterPro" id="IPR055348">
    <property type="entry name" value="DctQ"/>
</dbReference>
<sequence length="182" mass="19897">MIRRALDALYLAAGYAAGFFLVSIFVLMMLLSVGREINFNVPSGDDFAGWSLVAMAFLGLAHTFKRGEMIRVGLLLERLHGPAKRAAELFSLTIATLFIGYFTVQAGKLAYDSWQYFDMSTGVVSVPLWIPQMGLVAGLAILLIAIVDELVIVLRRGKPTYEAEPPQTTEELIERIAQGGGV</sequence>
<gene>
    <name evidence="11" type="ORF">CYD53_101262</name>
</gene>
<evidence type="ECO:0000256" key="5">
    <source>
        <dbReference type="ARBA" id="ARBA00022692"/>
    </source>
</evidence>
<accession>A0A2S4MPX4</accession>
<evidence type="ECO:0000256" key="3">
    <source>
        <dbReference type="ARBA" id="ARBA00022475"/>
    </source>
</evidence>
<protein>
    <recommendedName>
        <fullName evidence="9">TRAP transporter small permease protein</fullName>
    </recommendedName>
</protein>
<feature type="transmembrane region" description="Helical" evidence="9">
    <location>
        <begin position="126"/>
        <end position="147"/>
    </location>
</feature>
<comment type="subcellular location">
    <subcellularLocation>
        <location evidence="1 9">Cell inner membrane</location>
        <topology evidence="1 9">Multi-pass membrane protein</topology>
    </subcellularLocation>
</comment>
<evidence type="ECO:0000256" key="6">
    <source>
        <dbReference type="ARBA" id="ARBA00022989"/>
    </source>
</evidence>
<evidence type="ECO:0000313" key="12">
    <source>
        <dbReference type="Proteomes" id="UP000236919"/>
    </source>
</evidence>
<dbReference type="Pfam" id="PF04290">
    <property type="entry name" value="DctQ"/>
    <property type="match status" value="1"/>
</dbReference>
<comment type="caution">
    <text evidence="11">The sequence shown here is derived from an EMBL/GenBank/DDBJ whole genome shotgun (WGS) entry which is preliminary data.</text>
</comment>
<feature type="transmembrane region" description="Helical" evidence="9">
    <location>
        <begin position="86"/>
        <end position="106"/>
    </location>
</feature>
<name>A0A2S4MPX4_9HYPH</name>
<dbReference type="RefSeq" id="WP_103716650.1">
    <property type="nucleotide sequence ID" value="NZ_PQFZ01000001.1"/>
</dbReference>
<evidence type="ECO:0000256" key="4">
    <source>
        <dbReference type="ARBA" id="ARBA00022519"/>
    </source>
</evidence>
<comment type="similarity">
    <text evidence="8 9">Belongs to the TRAP transporter small permease family.</text>
</comment>
<evidence type="ECO:0000256" key="2">
    <source>
        <dbReference type="ARBA" id="ARBA00022448"/>
    </source>
</evidence>
<keyword evidence="6 9" id="KW-1133">Transmembrane helix</keyword>
<dbReference type="PANTHER" id="PTHR35011:SF10">
    <property type="entry name" value="TRAP TRANSPORTER SMALL PERMEASE PROTEIN"/>
    <property type="match status" value="1"/>
</dbReference>
<proteinExistence type="inferred from homology"/>
<comment type="subunit">
    <text evidence="9">The complex comprises the extracytoplasmic solute receptor protein and the two transmembrane proteins.</text>
</comment>
<evidence type="ECO:0000256" key="9">
    <source>
        <dbReference type="RuleBase" id="RU369079"/>
    </source>
</evidence>
<feature type="domain" description="Tripartite ATP-independent periplasmic transporters DctQ component" evidence="10">
    <location>
        <begin position="24"/>
        <end position="155"/>
    </location>
</feature>
<evidence type="ECO:0000313" key="11">
    <source>
        <dbReference type="EMBL" id="POR56741.1"/>
    </source>
</evidence>
<feature type="transmembrane region" description="Helical" evidence="9">
    <location>
        <begin position="47"/>
        <end position="65"/>
    </location>
</feature>
<dbReference type="InterPro" id="IPR007387">
    <property type="entry name" value="TRAP_DctQ"/>
</dbReference>
<feature type="transmembrane region" description="Helical" evidence="9">
    <location>
        <begin position="12"/>
        <end position="35"/>
    </location>
</feature>
<keyword evidence="3" id="KW-1003">Cell membrane</keyword>
<dbReference type="GO" id="GO:0015740">
    <property type="term" value="P:C4-dicarboxylate transport"/>
    <property type="evidence" value="ECO:0007669"/>
    <property type="project" value="TreeGrafter"/>
</dbReference>
<keyword evidence="5 9" id="KW-0812">Transmembrane</keyword>
<reference evidence="11 12" key="1">
    <citation type="submission" date="2018-01" db="EMBL/GenBank/DDBJ databases">
        <title>Genomic Encyclopedia of Type Strains, Phase III (KMG-III): the genomes of soil and plant-associated and newly described type strains.</title>
        <authorList>
            <person name="Whitman W."/>
        </authorList>
    </citation>
    <scope>NUCLEOTIDE SEQUENCE [LARGE SCALE GENOMIC DNA]</scope>
    <source>
        <strain evidence="11 12">1131</strain>
    </source>
</reference>
<keyword evidence="4 9" id="KW-0997">Cell inner membrane</keyword>
<keyword evidence="12" id="KW-1185">Reference proteome</keyword>
<keyword evidence="2 9" id="KW-0813">Transport</keyword>
<dbReference type="GO" id="GO:0005886">
    <property type="term" value="C:plasma membrane"/>
    <property type="evidence" value="ECO:0007669"/>
    <property type="project" value="UniProtKB-SubCell"/>
</dbReference>
<evidence type="ECO:0000256" key="1">
    <source>
        <dbReference type="ARBA" id="ARBA00004429"/>
    </source>
</evidence>
<dbReference type="OrthoDB" id="9797534at2"/>
<keyword evidence="7 9" id="KW-0472">Membrane</keyword>
<dbReference type="EMBL" id="PQFZ01000001">
    <property type="protein sequence ID" value="POR56741.1"/>
    <property type="molecule type" value="Genomic_DNA"/>
</dbReference>
<dbReference type="GO" id="GO:0022857">
    <property type="term" value="F:transmembrane transporter activity"/>
    <property type="evidence" value="ECO:0007669"/>
    <property type="project" value="UniProtKB-UniRule"/>
</dbReference>
<evidence type="ECO:0000256" key="8">
    <source>
        <dbReference type="ARBA" id="ARBA00038436"/>
    </source>
</evidence>
<dbReference type="Proteomes" id="UP000236919">
    <property type="component" value="Unassembled WGS sequence"/>
</dbReference>
<dbReference type="PANTHER" id="PTHR35011">
    <property type="entry name" value="2,3-DIKETO-L-GULONATE TRAP TRANSPORTER SMALL PERMEASE PROTEIN YIAM"/>
    <property type="match status" value="1"/>
</dbReference>
<dbReference type="AlphaFoldDB" id="A0A2S4MPX4"/>
<comment type="function">
    <text evidence="9">Part of the tripartite ATP-independent periplasmic (TRAP) transport system.</text>
</comment>
<evidence type="ECO:0000259" key="10">
    <source>
        <dbReference type="Pfam" id="PF04290"/>
    </source>
</evidence>